<proteinExistence type="predicted"/>
<protein>
    <submittedName>
        <fullName evidence="3">Uncharacterized protein</fullName>
    </submittedName>
</protein>
<comment type="caution">
    <text evidence="3">The sequence shown here is derived from an EMBL/GenBank/DDBJ whole genome shotgun (WGS) entry which is preliminary data.</text>
</comment>
<name>A0AA47MQ98_MERPO</name>
<organism evidence="3 4">
    <name type="scientific">Merluccius polli</name>
    <name type="common">Benguela hake</name>
    <name type="synonym">Merluccius cadenati</name>
    <dbReference type="NCBI Taxonomy" id="89951"/>
    <lineage>
        <taxon>Eukaryota</taxon>
        <taxon>Metazoa</taxon>
        <taxon>Chordata</taxon>
        <taxon>Craniata</taxon>
        <taxon>Vertebrata</taxon>
        <taxon>Euteleostomi</taxon>
        <taxon>Actinopterygii</taxon>
        <taxon>Neopterygii</taxon>
        <taxon>Teleostei</taxon>
        <taxon>Neoteleostei</taxon>
        <taxon>Acanthomorphata</taxon>
        <taxon>Zeiogadaria</taxon>
        <taxon>Gadariae</taxon>
        <taxon>Gadiformes</taxon>
        <taxon>Gadoidei</taxon>
        <taxon>Merlucciidae</taxon>
        <taxon>Merluccius</taxon>
    </lineage>
</organism>
<dbReference type="PANTHER" id="PTHR47331">
    <property type="entry name" value="PHD-TYPE DOMAIN-CONTAINING PROTEIN"/>
    <property type="match status" value="1"/>
</dbReference>
<dbReference type="EMBL" id="JAOPHQ010003128">
    <property type="protein sequence ID" value="KAK0144598.1"/>
    <property type="molecule type" value="Genomic_DNA"/>
</dbReference>
<gene>
    <name evidence="3" type="ORF">N1851_017051</name>
</gene>
<feature type="region of interest" description="Disordered" evidence="2">
    <location>
        <begin position="120"/>
        <end position="153"/>
    </location>
</feature>
<keyword evidence="4" id="KW-1185">Reference proteome</keyword>
<dbReference type="Proteomes" id="UP001174136">
    <property type="component" value="Unassembled WGS sequence"/>
</dbReference>
<dbReference type="PANTHER" id="PTHR47331:SF3">
    <property type="match status" value="1"/>
</dbReference>
<evidence type="ECO:0000313" key="3">
    <source>
        <dbReference type="EMBL" id="KAK0144598.1"/>
    </source>
</evidence>
<evidence type="ECO:0000313" key="4">
    <source>
        <dbReference type="Proteomes" id="UP001174136"/>
    </source>
</evidence>
<accession>A0AA47MQ98</accession>
<feature type="coiled-coil region" evidence="1">
    <location>
        <begin position="173"/>
        <end position="200"/>
    </location>
</feature>
<keyword evidence="1" id="KW-0175">Coiled coil</keyword>
<evidence type="ECO:0000256" key="1">
    <source>
        <dbReference type="SAM" id="Coils"/>
    </source>
</evidence>
<dbReference type="AlphaFoldDB" id="A0AA47MQ98"/>
<evidence type="ECO:0000256" key="2">
    <source>
        <dbReference type="SAM" id="MobiDB-lite"/>
    </source>
</evidence>
<feature type="region of interest" description="Disordered" evidence="2">
    <location>
        <begin position="275"/>
        <end position="296"/>
    </location>
</feature>
<sequence>MEPTETKRVSKPTAKAFEDKLKQLKGTRKAKFTNLTKKMKGLDALMEDDGNFKEVSVTIAAGFTYVYMEFRDPNDAVKNYLNEEEALHDQTQWYEPKAIDLKNFVEKVESWLEKVKHQDEEAKRVDAEIEPEDSASVTSSRKKQASRSVSVMSSTASSTRLKVEAERAALLARAESLKQLQQFEREEALLKARKQEFELRTAIAAANAKLEVLTVNGPPHNTSAEPEDGMAAYFNAAGHGSEGGFRAMQSDCGDSHVMSASDVAQRTRLPINSQRSSRLHQPNANVSYQPNTGQSRSSNIQDLLSVMQKQNKITELLVKQQKGSTLPRMDIPVFDGDPLEFGFFMKSFEHGIGDRTDSNRDRLHFLQQFTRGRPKILVRSCSHMHPDRVYVEAKKLLNKHFGNEYTIASAYIEKALKWPAIRSDDGEALRVCSVPHRLLQYS</sequence>
<reference evidence="3" key="1">
    <citation type="journal article" date="2023" name="Front. Mar. Sci.">
        <title>A new Merluccius polli reference genome to investigate the effects of global change in West African waters.</title>
        <authorList>
            <person name="Mateo J.L."/>
            <person name="Blanco-Fernandez C."/>
            <person name="Garcia-Vazquez E."/>
            <person name="Machado-Schiaffino G."/>
        </authorList>
    </citation>
    <scope>NUCLEOTIDE SEQUENCE</scope>
    <source>
        <strain evidence="3">C29</strain>
        <tissue evidence="3">Fin</tissue>
    </source>
</reference>